<protein>
    <submittedName>
        <fullName evidence="4">Uncharacterized protein</fullName>
    </submittedName>
</protein>
<evidence type="ECO:0000256" key="1">
    <source>
        <dbReference type="PROSITE-ProRule" id="PRU00023"/>
    </source>
</evidence>
<dbReference type="PANTHER" id="PTHR23335">
    <property type="entry name" value="CALMODULIN-BINDING TRANSCRIPTION ACTIVATOR CAMTA"/>
    <property type="match status" value="1"/>
</dbReference>
<dbReference type="SMART" id="SM00015">
    <property type="entry name" value="IQ"/>
    <property type="match status" value="1"/>
</dbReference>
<evidence type="ECO:0000313" key="3">
    <source>
        <dbReference type="Proteomes" id="UP000887575"/>
    </source>
</evidence>
<dbReference type="PANTHER" id="PTHR23335:SF1">
    <property type="entry name" value="CALMODULIN-BINDING TRANSCRIPTION ACTIVATOR, ISOFORM F"/>
    <property type="match status" value="1"/>
</dbReference>
<feature type="region of interest" description="Disordered" evidence="2">
    <location>
        <begin position="272"/>
        <end position="295"/>
    </location>
</feature>
<sequence length="612" mass="68699">MLEMNLITHILVTPIMKSFYRSRVGACFINVPIQNGATLSVREPSTVSVRVLCDGSMVSSTGCEFTYIDENTDNSTHLNIQSLVDRMQLFVAAFNVPQFLNDSPLTTSTLNEETFLSIVRSLLQHQLKNPHLLQPHRNLPSRTLLHLAAALDYHRFTEYLLWWRRSLPYTRELDPLSRDSEGSTPLHLAVKARNFGTVKVLVKACRATVDVLDDRGRTPSDLTSDPGLSKLTARFEEVEKTSGIPTSMEDAEHMAATALWVFTNGETVTDERRQDTQMNRMSVHSSTSPASLREEREREANPMMIKISMDTADVHVPDSPKMADLFDAVTSPGVFVNDCVREKMAQLAQHIIDALPERIKADPPQNNAQMHSLDDHQAHHGFSFAGESPMFSSNGFVVPELDDYMNLHFGPSTSHQNSFSTKTIPSDDGMSINHSPTFRRSVSHLYPFGGRESFPSSRATTFESGSFDLDNSKDLGEFLNSEATTEIGPLQQQLGDLKLSESEQRDVYEAAKTIQRAYREYRCGFCSKTSSAPHAEAERNAAITIQSFYRRYKAFQYFKRLYNAAILVQKHFRMKKKDQSGSVESSDRVADRFTRSSNGGWEKHSDTGGVDG</sequence>
<evidence type="ECO:0000313" key="4">
    <source>
        <dbReference type="WBParaSite" id="MBELARI_LOCUS1685"/>
    </source>
</evidence>
<feature type="compositionally biased region" description="Polar residues" evidence="2">
    <location>
        <begin position="276"/>
        <end position="290"/>
    </location>
</feature>
<dbReference type="Proteomes" id="UP000887575">
    <property type="component" value="Unassembled WGS sequence"/>
</dbReference>
<dbReference type="GO" id="GO:0003690">
    <property type="term" value="F:double-stranded DNA binding"/>
    <property type="evidence" value="ECO:0007669"/>
    <property type="project" value="TreeGrafter"/>
</dbReference>
<feature type="compositionally biased region" description="Basic and acidic residues" evidence="2">
    <location>
        <begin position="585"/>
        <end position="594"/>
    </location>
</feature>
<dbReference type="SUPFAM" id="SSF48403">
    <property type="entry name" value="Ankyrin repeat"/>
    <property type="match status" value="1"/>
</dbReference>
<keyword evidence="1" id="KW-0040">ANK repeat</keyword>
<reference evidence="4" key="1">
    <citation type="submission" date="2024-02" db="UniProtKB">
        <authorList>
            <consortium name="WormBaseParasite"/>
        </authorList>
    </citation>
    <scope>IDENTIFICATION</scope>
</reference>
<accession>A0AAF3ETB1</accession>
<dbReference type="InterPro" id="IPR027417">
    <property type="entry name" value="P-loop_NTPase"/>
</dbReference>
<keyword evidence="3" id="KW-1185">Reference proteome</keyword>
<dbReference type="InterPro" id="IPR036770">
    <property type="entry name" value="Ankyrin_rpt-contain_sf"/>
</dbReference>
<name>A0AAF3ETB1_9BILA</name>
<dbReference type="GO" id="GO:0003712">
    <property type="term" value="F:transcription coregulator activity"/>
    <property type="evidence" value="ECO:0007669"/>
    <property type="project" value="TreeGrafter"/>
</dbReference>
<dbReference type="Pfam" id="PF00612">
    <property type="entry name" value="IQ"/>
    <property type="match status" value="1"/>
</dbReference>
<dbReference type="PROSITE" id="PS50096">
    <property type="entry name" value="IQ"/>
    <property type="match status" value="1"/>
</dbReference>
<dbReference type="Gene3D" id="1.20.5.190">
    <property type="match status" value="1"/>
</dbReference>
<dbReference type="PROSITE" id="PS50088">
    <property type="entry name" value="ANK_REPEAT"/>
    <property type="match status" value="1"/>
</dbReference>
<feature type="repeat" description="ANK" evidence="1">
    <location>
        <begin position="181"/>
        <end position="203"/>
    </location>
</feature>
<evidence type="ECO:0000256" key="2">
    <source>
        <dbReference type="SAM" id="MobiDB-lite"/>
    </source>
</evidence>
<dbReference type="PROSITE" id="PS50297">
    <property type="entry name" value="ANK_REP_REGION"/>
    <property type="match status" value="1"/>
</dbReference>
<dbReference type="InterPro" id="IPR002110">
    <property type="entry name" value="Ankyrin_rpt"/>
</dbReference>
<organism evidence="3 4">
    <name type="scientific">Mesorhabditis belari</name>
    <dbReference type="NCBI Taxonomy" id="2138241"/>
    <lineage>
        <taxon>Eukaryota</taxon>
        <taxon>Metazoa</taxon>
        <taxon>Ecdysozoa</taxon>
        <taxon>Nematoda</taxon>
        <taxon>Chromadorea</taxon>
        <taxon>Rhabditida</taxon>
        <taxon>Rhabditina</taxon>
        <taxon>Rhabditomorpha</taxon>
        <taxon>Rhabditoidea</taxon>
        <taxon>Rhabditidae</taxon>
        <taxon>Mesorhabditinae</taxon>
        <taxon>Mesorhabditis</taxon>
    </lineage>
</organism>
<dbReference type="InterPro" id="IPR000048">
    <property type="entry name" value="IQ_motif_EF-hand-BS"/>
</dbReference>
<proteinExistence type="predicted"/>
<dbReference type="Gene3D" id="1.25.40.20">
    <property type="entry name" value="Ankyrin repeat-containing domain"/>
    <property type="match status" value="1"/>
</dbReference>
<dbReference type="Pfam" id="PF12796">
    <property type="entry name" value="Ank_2"/>
    <property type="match status" value="1"/>
</dbReference>
<dbReference type="GO" id="GO:0006357">
    <property type="term" value="P:regulation of transcription by RNA polymerase II"/>
    <property type="evidence" value="ECO:0007669"/>
    <property type="project" value="TreeGrafter"/>
</dbReference>
<dbReference type="WBParaSite" id="MBELARI_LOCUS1685">
    <property type="protein sequence ID" value="MBELARI_LOCUS1685"/>
    <property type="gene ID" value="MBELARI_LOCUS1685"/>
</dbReference>
<dbReference type="GO" id="GO:0005634">
    <property type="term" value="C:nucleus"/>
    <property type="evidence" value="ECO:0007669"/>
    <property type="project" value="TreeGrafter"/>
</dbReference>
<dbReference type="SUPFAM" id="SSF52540">
    <property type="entry name" value="P-loop containing nucleoside triphosphate hydrolases"/>
    <property type="match status" value="1"/>
</dbReference>
<dbReference type="AlphaFoldDB" id="A0AAF3ETB1"/>
<feature type="region of interest" description="Disordered" evidence="2">
    <location>
        <begin position="576"/>
        <end position="612"/>
    </location>
</feature>